<evidence type="ECO:0000313" key="3">
    <source>
        <dbReference type="Proteomes" id="UP000297703"/>
    </source>
</evidence>
<dbReference type="Proteomes" id="UP000297703">
    <property type="component" value="Unassembled WGS sequence"/>
</dbReference>
<comment type="caution">
    <text evidence="2">The sequence shown here is derived from an EMBL/GenBank/DDBJ whole genome shotgun (WGS) entry which is preliminary data.</text>
</comment>
<organism evidence="2 3">
    <name type="scientific">Platysternon megacephalum</name>
    <name type="common">big-headed turtle</name>
    <dbReference type="NCBI Taxonomy" id="55544"/>
    <lineage>
        <taxon>Eukaryota</taxon>
        <taxon>Metazoa</taxon>
        <taxon>Chordata</taxon>
        <taxon>Craniata</taxon>
        <taxon>Vertebrata</taxon>
        <taxon>Euteleostomi</taxon>
        <taxon>Archelosauria</taxon>
        <taxon>Testudinata</taxon>
        <taxon>Testudines</taxon>
        <taxon>Cryptodira</taxon>
        <taxon>Durocryptodira</taxon>
        <taxon>Testudinoidea</taxon>
        <taxon>Platysternidae</taxon>
        <taxon>Platysternon</taxon>
    </lineage>
</organism>
<feature type="region of interest" description="Disordered" evidence="1">
    <location>
        <begin position="58"/>
        <end position="78"/>
    </location>
</feature>
<protein>
    <submittedName>
        <fullName evidence="2">Beta-1,3-N-acetylglucosaminyltransferase lunatic fringe</fullName>
    </submittedName>
</protein>
<sequence length="112" mass="12424">MREVCLSDQVMNRTQTGIPKSVPTLPPPKINASVALLPLTQNPVNRGTAIMPWSMVSPLTSEEGRSTPSGTQEPSAGRYQEAMIIGALMTISPRWPWAKQRYIYHQSSMTRN</sequence>
<keyword evidence="3" id="KW-1185">Reference proteome</keyword>
<keyword evidence="2" id="KW-0808">Transferase</keyword>
<dbReference type="AlphaFoldDB" id="A0A4D9EJI3"/>
<accession>A0A4D9EJI3</accession>
<proteinExistence type="predicted"/>
<reference evidence="2 3" key="2">
    <citation type="submission" date="2019-04" db="EMBL/GenBank/DDBJ databases">
        <title>The genome sequence of big-headed turtle.</title>
        <authorList>
            <person name="Gong S."/>
        </authorList>
    </citation>
    <scope>NUCLEOTIDE SEQUENCE [LARGE SCALE GENOMIC DNA]</scope>
    <source>
        <strain evidence="2">DO16091913</strain>
        <tissue evidence="2">Muscle</tissue>
    </source>
</reference>
<dbReference type="GO" id="GO:0016757">
    <property type="term" value="F:glycosyltransferase activity"/>
    <property type="evidence" value="ECO:0007669"/>
    <property type="project" value="UniProtKB-KW"/>
</dbReference>
<evidence type="ECO:0000256" key="1">
    <source>
        <dbReference type="SAM" id="MobiDB-lite"/>
    </source>
</evidence>
<gene>
    <name evidence="2" type="ORF">DR999_PMT05912</name>
</gene>
<evidence type="ECO:0000313" key="2">
    <source>
        <dbReference type="EMBL" id="TFK10907.1"/>
    </source>
</evidence>
<keyword evidence="2" id="KW-0328">Glycosyltransferase</keyword>
<dbReference type="EMBL" id="QXTE01000038">
    <property type="protein sequence ID" value="TFK10907.1"/>
    <property type="molecule type" value="Genomic_DNA"/>
</dbReference>
<reference evidence="2 3" key="1">
    <citation type="submission" date="2019-04" db="EMBL/GenBank/DDBJ databases">
        <title>Draft genome of the big-headed turtle Platysternon megacephalum.</title>
        <authorList>
            <person name="Gong S."/>
        </authorList>
    </citation>
    <scope>NUCLEOTIDE SEQUENCE [LARGE SCALE GENOMIC DNA]</scope>
    <source>
        <strain evidence="2">DO16091913</strain>
        <tissue evidence="2">Muscle</tissue>
    </source>
</reference>
<name>A0A4D9EJI3_9SAUR</name>